<protein>
    <recommendedName>
        <fullName evidence="1">YqaJ viral recombinase domain-containing protein</fullName>
    </recommendedName>
</protein>
<organism evidence="2 3">
    <name type="scientific">Lasius platythorax</name>
    <dbReference type="NCBI Taxonomy" id="488582"/>
    <lineage>
        <taxon>Eukaryota</taxon>
        <taxon>Metazoa</taxon>
        <taxon>Ecdysozoa</taxon>
        <taxon>Arthropoda</taxon>
        <taxon>Hexapoda</taxon>
        <taxon>Insecta</taxon>
        <taxon>Pterygota</taxon>
        <taxon>Neoptera</taxon>
        <taxon>Endopterygota</taxon>
        <taxon>Hymenoptera</taxon>
        <taxon>Apocrita</taxon>
        <taxon>Aculeata</taxon>
        <taxon>Formicoidea</taxon>
        <taxon>Formicidae</taxon>
        <taxon>Formicinae</taxon>
        <taxon>Lasius</taxon>
        <taxon>Lasius</taxon>
    </lineage>
</organism>
<accession>A0AAV2MWA6</accession>
<dbReference type="Pfam" id="PF09588">
    <property type="entry name" value="YqaJ"/>
    <property type="match status" value="1"/>
</dbReference>
<dbReference type="InterPro" id="IPR011604">
    <property type="entry name" value="PDDEXK-like_dom_sf"/>
</dbReference>
<dbReference type="PANTHER" id="PTHR46609">
    <property type="entry name" value="EXONUCLEASE, PHAGE-TYPE/RECB, C-TERMINAL DOMAIN-CONTAINING PROTEIN"/>
    <property type="match status" value="1"/>
</dbReference>
<dbReference type="AlphaFoldDB" id="A0AAV2MWA6"/>
<dbReference type="InterPro" id="IPR019080">
    <property type="entry name" value="YqaJ_viral_recombinase"/>
</dbReference>
<dbReference type="Proteomes" id="UP001497644">
    <property type="component" value="Unassembled WGS sequence"/>
</dbReference>
<evidence type="ECO:0000313" key="2">
    <source>
        <dbReference type="EMBL" id="CAL1671882.1"/>
    </source>
</evidence>
<dbReference type="SUPFAM" id="SSF52980">
    <property type="entry name" value="Restriction endonuclease-like"/>
    <property type="match status" value="1"/>
</dbReference>
<keyword evidence="3" id="KW-1185">Reference proteome</keyword>
<gene>
    <name evidence="2" type="ORF">LPLAT_LOCUS5300</name>
</gene>
<feature type="domain" description="YqaJ viral recombinase" evidence="1">
    <location>
        <begin position="95"/>
        <end position="247"/>
    </location>
</feature>
<name>A0AAV2MWA6_9HYME</name>
<dbReference type="Gene3D" id="3.90.320.10">
    <property type="match status" value="1"/>
</dbReference>
<comment type="caution">
    <text evidence="2">The sequence shown here is derived from an EMBL/GenBank/DDBJ whole genome shotgun (WGS) entry which is preliminary data.</text>
</comment>
<dbReference type="InterPro" id="IPR051703">
    <property type="entry name" value="NF-kappa-B_Signaling_Reg"/>
</dbReference>
<dbReference type="PANTHER" id="PTHR46609:SF8">
    <property type="entry name" value="YQAJ VIRAL RECOMBINASE DOMAIN-CONTAINING PROTEIN"/>
    <property type="match status" value="1"/>
</dbReference>
<dbReference type="CDD" id="cd22343">
    <property type="entry name" value="PDDEXK_lambda_exonuclease-like"/>
    <property type="match status" value="1"/>
</dbReference>
<reference evidence="2" key="1">
    <citation type="submission" date="2024-04" db="EMBL/GenBank/DDBJ databases">
        <authorList>
            <consortium name="Molecular Ecology Group"/>
        </authorList>
    </citation>
    <scope>NUCLEOTIDE SEQUENCE</scope>
</reference>
<proteinExistence type="predicted"/>
<dbReference type="InterPro" id="IPR011335">
    <property type="entry name" value="Restrct_endonuc-II-like"/>
</dbReference>
<evidence type="ECO:0000259" key="1">
    <source>
        <dbReference type="Pfam" id="PF09588"/>
    </source>
</evidence>
<dbReference type="GO" id="GO:0006281">
    <property type="term" value="P:DNA repair"/>
    <property type="evidence" value="ECO:0007669"/>
    <property type="project" value="UniProtKB-ARBA"/>
</dbReference>
<sequence>MKSNETNEERAAVKLQQETELRDLLNHLYDLQINSSYPHYHTLESGLIGSTKVKLSIMSCPEEYSTFYDSKITVDEDRWKDICFHSVKQSETAVWFKERHIRLTASKRVHRVKTGTDNFDSLAVQFKNEQYKGAMTKAMHYGLVMEYSAKIALSAMTGTTIYDIGLVICAKQPFLACSPDGIIVNGTEMELIEIKCPYSCKDSVIIDKNENKSLVDYLILNALGEPELKQTHVYYTQIQTSLYVTGLASCKLFVYSQHDCVLVNVFRNEQFLKTVIPKIEYFYFKYFLPIILKNTWK</sequence>
<evidence type="ECO:0000313" key="3">
    <source>
        <dbReference type="Proteomes" id="UP001497644"/>
    </source>
</evidence>
<dbReference type="EMBL" id="CAXIPU020000435">
    <property type="protein sequence ID" value="CAL1671882.1"/>
    <property type="molecule type" value="Genomic_DNA"/>
</dbReference>